<evidence type="ECO:0000256" key="1">
    <source>
        <dbReference type="ARBA" id="ARBA00022723"/>
    </source>
</evidence>
<feature type="region of interest" description="Disordered" evidence="5">
    <location>
        <begin position="451"/>
        <end position="516"/>
    </location>
</feature>
<keyword evidence="1 4" id="KW-0479">Metal-binding</keyword>
<dbReference type="GO" id="GO:0051496">
    <property type="term" value="P:positive regulation of stress fiber assembly"/>
    <property type="evidence" value="ECO:0007669"/>
    <property type="project" value="TreeGrafter"/>
</dbReference>
<dbReference type="PANTHER" id="PTHR15551">
    <property type="entry name" value="LIM DOMAIN ONLY 7"/>
    <property type="match status" value="1"/>
</dbReference>
<dbReference type="Proteomes" id="UP000515146">
    <property type="component" value="Unplaced"/>
</dbReference>
<evidence type="ECO:0000256" key="4">
    <source>
        <dbReference type="PROSITE-ProRule" id="PRU00125"/>
    </source>
</evidence>
<dbReference type="InParanoid" id="A0A6P6Y1K3"/>
<evidence type="ECO:0000313" key="7">
    <source>
        <dbReference type="Proteomes" id="UP000515146"/>
    </source>
</evidence>
<feature type="region of interest" description="Disordered" evidence="5">
    <location>
        <begin position="537"/>
        <end position="575"/>
    </location>
</feature>
<dbReference type="InterPro" id="IPR001781">
    <property type="entry name" value="Znf_LIM"/>
</dbReference>
<feature type="domain" description="LIM zinc-binding" evidence="6">
    <location>
        <begin position="947"/>
        <end position="1014"/>
    </location>
</feature>
<feature type="compositionally biased region" description="Polar residues" evidence="5">
    <location>
        <begin position="480"/>
        <end position="499"/>
    </location>
</feature>
<sequence>MLTMSHNASVEHGSWKESFHRSSNDSVESSSSSDDSDNSSSSTNSSLNGGGGNSRPNNNSNSNSHLQQPPIGCITTHRVSAVIRPEIKIPPIDPLQFVKIQKNELSKTAVEQIKLAEEEKITKEKIKEVEEEWQNNLMSWKSKRKLTKNHSEDEILPRNPNRKTKTFSEILMEKAKSGARIGYNLHKYVDPDLENVDNVDNNLNNNNNSHQTTEFLLMAKDEMAKRNDNNVSRPNMDSSSSSREQQQLNMKTNLDRFMELDDNENSMNDTKQITRNGLGEIVVFNTSLLEEFSVKSEQQQHCDKKQQPNNDDNSSKEIQKVLLTNSKNESSSSSAIRRLDKKVHVPINDWKSSHQQVQQSQQQQQQLTRKSSSSNEDDISNVQQQQNSSFENDDDEELLDEELEKLRIDQERSFKAKLHTFEILAKQEEEAARRAAEANIRRQKNRLAKLAAERSKSLSNINSQPKHPLVDSSSVSSSSLQNKISKVNNNDKSANKSIQNVKPVNNKNNDNNNNEDNYYLTCKNQPTNSVVYNFKEKQVEPQPPSSKNTSAATIEQSRISPTKGQTIGQKSSSIQPVKIQTIKTSQQVMMKNNKLPGTQESIEQSSMNNIYENVPSITTNHHQHPNSIQQSNNNTATTSNVHQQQPATTLIQSSNDIIGDPDTIRNASQKLLQQQQQIYQNQPPPPTTITTNSIKHPSMIAPYPNDHYSNISSLHGKTGSYLHHHHTISDDVGLPPIQITKSIQTSMPPTTSADDSPHLHSHHHHPPTHPVYQNQMITNSQQFHNYENSPETMILPARDDLVSCYYPPPITEPNFHNHHPQTPNYPQSNLSMNVNSQYLYYPKPYVVGSNGNTQQILKPNVVVSKQQQSTMPNNVTTRVPPPSSTANRYGANGYNPNHWVIQEAELRQSTQRMQQQQQQPAVQQLPLSQVSSNSKNCPGYLSVSGKKKCSKCGDELGKGCAAMVVESLSLYYHINCFRCSVCNIQLGNGTVGTDVRVRNNKLHCQNCYSNDEAGLKFSRV</sequence>
<dbReference type="OrthoDB" id="15627at2759"/>
<feature type="compositionally biased region" description="Polar residues" evidence="5">
    <location>
        <begin position="229"/>
        <end position="247"/>
    </location>
</feature>
<dbReference type="Pfam" id="PF15949">
    <property type="entry name" value="DUF4757"/>
    <property type="match status" value="1"/>
</dbReference>
<feature type="compositionally biased region" description="Low complexity" evidence="5">
    <location>
        <begin position="24"/>
        <end position="47"/>
    </location>
</feature>
<feature type="region of interest" description="Disordered" evidence="5">
    <location>
        <begin position="295"/>
        <end position="314"/>
    </location>
</feature>
<dbReference type="InterPro" id="IPR031865">
    <property type="entry name" value="DUF4757"/>
</dbReference>
<keyword evidence="2 4" id="KW-0862">Zinc</keyword>
<feature type="region of interest" description="Disordered" evidence="5">
    <location>
        <begin position="744"/>
        <end position="769"/>
    </location>
</feature>
<dbReference type="AlphaFoldDB" id="A0A6P6Y1K3"/>
<keyword evidence="7" id="KW-1185">Reference proteome</keyword>
<dbReference type="GO" id="GO:0001725">
    <property type="term" value="C:stress fiber"/>
    <property type="evidence" value="ECO:0007669"/>
    <property type="project" value="TreeGrafter"/>
</dbReference>
<keyword evidence="3 4" id="KW-0440">LIM domain</keyword>
<dbReference type="GO" id="GO:0032034">
    <property type="term" value="F:myosin II head/neck binding"/>
    <property type="evidence" value="ECO:0007669"/>
    <property type="project" value="TreeGrafter"/>
</dbReference>
<reference evidence="8" key="1">
    <citation type="submission" date="2025-08" db="UniProtKB">
        <authorList>
            <consortium name="RefSeq"/>
        </authorList>
    </citation>
    <scope>IDENTIFICATION</scope>
    <source>
        <strain evidence="8">Airmid</strain>
    </source>
</reference>
<protein>
    <recommendedName>
        <fullName evidence="6">LIM zinc-binding domain-containing protein</fullName>
    </recommendedName>
</protein>
<dbReference type="GO" id="GO:0051893">
    <property type="term" value="P:regulation of focal adhesion assembly"/>
    <property type="evidence" value="ECO:0007669"/>
    <property type="project" value="TreeGrafter"/>
</dbReference>
<name>A0A6P6Y1K3_DERPT</name>
<feature type="region of interest" description="Disordered" evidence="5">
    <location>
        <begin position="227"/>
        <end position="247"/>
    </location>
</feature>
<proteinExistence type="predicted"/>
<feature type="compositionally biased region" description="Low complexity" evidence="5">
    <location>
        <begin position="54"/>
        <end position="64"/>
    </location>
</feature>
<feature type="region of interest" description="Disordered" evidence="5">
    <location>
        <begin position="1"/>
        <end position="70"/>
    </location>
</feature>
<dbReference type="GO" id="GO:0046872">
    <property type="term" value="F:metal ion binding"/>
    <property type="evidence" value="ECO:0007669"/>
    <property type="project" value="UniProtKB-KW"/>
</dbReference>
<dbReference type="PROSITE" id="PS00478">
    <property type="entry name" value="LIM_DOMAIN_1"/>
    <property type="match status" value="1"/>
</dbReference>
<dbReference type="PANTHER" id="PTHR15551:SF3">
    <property type="entry name" value="LIM AND CALPONIN HOMOLOGY DOMAINS-CONTAINING PROTEIN 1"/>
    <property type="match status" value="1"/>
</dbReference>
<feature type="compositionally biased region" description="Basic and acidic residues" evidence="5">
    <location>
        <begin position="13"/>
        <end position="23"/>
    </location>
</feature>
<organism evidence="7 8">
    <name type="scientific">Dermatophagoides pteronyssinus</name>
    <name type="common">European house dust mite</name>
    <dbReference type="NCBI Taxonomy" id="6956"/>
    <lineage>
        <taxon>Eukaryota</taxon>
        <taxon>Metazoa</taxon>
        <taxon>Ecdysozoa</taxon>
        <taxon>Arthropoda</taxon>
        <taxon>Chelicerata</taxon>
        <taxon>Arachnida</taxon>
        <taxon>Acari</taxon>
        <taxon>Acariformes</taxon>
        <taxon>Sarcoptiformes</taxon>
        <taxon>Astigmata</taxon>
        <taxon>Psoroptidia</taxon>
        <taxon>Analgoidea</taxon>
        <taxon>Pyroglyphidae</taxon>
        <taxon>Dermatophagoidinae</taxon>
        <taxon>Dermatophagoides</taxon>
    </lineage>
</organism>
<dbReference type="PROSITE" id="PS50023">
    <property type="entry name" value="LIM_DOMAIN_2"/>
    <property type="match status" value="1"/>
</dbReference>
<evidence type="ECO:0000256" key="5">
    <source>
        <dbReference type="SAM" id="MobiDB-lite"/>
    </source>
</evidence>
<feature type="compositionally biased region" description="Polar residues" evidence="5">
    <location>
        <begin position="744"/>
        <end position="754"/>
    </location>
</feature>
<evidence type="ECO:0000256" key="3">
    <source>
        <dbReference type="ARBA" id="ARBA00023038"/>
    </source>
</evidence>
<dbReference type="RefSeq" id="XP_027198194.1">
    <property type="nucleotide sequence ID" value="XM_027342393.1"/>
</dbReference>
<evidence type="ECO:0000313" key="8">
    <source>
        <dbReference type="RefSeq" id="XP_027198194.1"/>
    </source>
</evidence>
<evidence type="ECO:0000259" key="6">
    <source>
        <dbReference type="PROSITE" id="PS50023"/>
    </source>
</evidence>
<dbReference type="CDD" id="cd08368">
    <property type="entry name" value="LIM"/>
    <property type="match status" value="1"/>
</dbReference>
<feature type="compositionally biased region" description="Low complexity" evidence="5">
    <location>
        <begin position="500"/>
        <end position="516"/>
    </location>
</feature>
<dbReference type="Gene3D" id="2.10.110.10">
    <property type="entry name" value="Cysteine Rich Protein"/>
    <property type="match status" value="1"/>
</dbReference>
<dbReference type="KEGG" id="dpte:113792499"/>
<feature type="region of interest" description="Disordered" evidence="5">
    <location>
        <begin position="351"/>
        <end position="397"/>
    </location>
</feature>
<dbReference type="Pfam" id="PF00412">
    <property type="entry name" value="LIM"/>
    <property type="match status" value="1"/>
</dbReference>
<feature type="compositionally biased region" description="Low complexity" evidence="5">
    <location>
        <begin position="353"/>
        <end position="374"/>
    </location>
</feature>
<dbReference type="OMA" id="ATHKQIS"/>
<evidence type="ECO:0000256" key="2">
    <source>
        <dbReference type="ARBA" id="ARBA00022833"/>
    </source>
</evidence>
<gene>
    <name evidence="8" type="primary">LOC113792499</name>
</gene>
<feature type="compositionally biased region" description="Basic and acidic residues" evidence="5">
    <location>
        <begin position="295"/>
        <end position="306"/>
    </location>
</feature>
<accession>A0A6P6Y1K3</accession>
<dbReference type="SMART" id="SM00132">
    <property type="entry name" value="LIM"/>
    <property type="match status" value="1"/>
</dbReference>
<feature type="compositionally biased region" description="Polar residues" evidence="5">
    <location>
        <begin position="380"/>
        <end position="390"/>
    </location>
</feature>
<feature type="compositionally biased region" description="Polar residues" evidence="5">
    <location>
        <begin position="545"/>
        <end position="575"/>
    </location>
</feature>